<feature type="region of interest" description="SAW" evidence="3">
    <location>
        <begin position="131"/>
        <end position="206"/>
    </location>
</feature>
<sequence length="208" mass="24550">MPRPLLFHLKTLQLPRNGKPSDLRDLVLDKNDFLVVNCLYLSKNLHDENDLEESSKTIVLNLIRKINPDIFIHGIVNGAYSSPTFVTRFREVLFQFSALFDMLETVVPREIPERMVIEREIFGNEALNVIACEGLERVERPEAYKQWQVRNLRAMFIQIPFEREIMDRAIEKVRSSYHKDFVIDEQDHWLLLGWKGRIFYALSCWTPT</sequence>
<reference evidence="4 5" key="1">
    <citation type="journal article" date="2021" name="BMC Genomics">
        <title>Datura genome reveals duplications of psychoactive alkaloid biosynthetic genes and high mutation rate following tissue culture.</title>
        <authorList>
            <person name="Rajewski A."/>
            <person name="Carter-House D."/>
            <person name="Stajich J."/>
            <person name="Litt A."/>
        </authorList>
    </citation>
    <scope>NUCLEOTIDE SEQUENCE [LARGE SCALE GENOMIC DNA]</scope>
    <source>
        <strain evidence="4">AR-01</strain>
    </source>
</reference>
<dbReference type="InterPro" id="IPR005202">
    <property type="entry name" value="TF_GRAS"/>
</dbReference>
<organism evidence="4 5">
    <name type="scientific">Datura stramonium</name>
    <name type="common">Jimsonweed</name>
    <name type="synonym">Common thornapple</name>
    <dbReference type="NCBI Taxonomy" id="4076"/>
    <lineage>
        <taxon>Eukaryota</taxon>
        <taxon>Viridiplantae</taxon>
        <taxon>Streptophyta</taxon>
        <taxon>Embryophyta</taxon>
        <taxon>Tracheophyta</taxon>
        <taxon>Spermatophyta</taxon>
        <taxon>Magnoliopsida</taxon>
        <taxon>eudicotyledons</taxon>
        <taxon>Gunneridae</taxon>
        <taxon>Pentapetalae</taxon>
        <taxon>asterids</taxon>
        <taxon>lamiids</taxon>
        <taxon>Solanales</taxon>
        <taxon>Solanaceae</taxon>
        <taxon>Solanoideae</taxon>
        <taxon>Datureae</taxon>
        <taxon>Datura</taxon>
    </lineage>
</organism>
<name>A0ABS8SEG3_DATST</name>
<evidence type="ECO:0000256" key="2">
    <source>
        <dbReference type="ARBA" id="ARBA00023163"/>
    </source>
</evidence>
<keyword evidence="5" id="KW-1185">Reference proteome</keyword>
<dbReference type="PROSITE" id="PS50985">
    <property type="entry name" value="GRAS"/>
    <property type="match status" value="1"/>
</dbReference>
<gene>
    <name evidence="4" type="primary">SCL9</name>
    <name evidence="4" type="ORF">HAX54_034784</name>
</gene>
<dbReference type="EMBL" id="JACEIK010000450">
    <property type="protein sequence ID" value="MCD7457286.1"/>
    <property type="molecule type" value="Genomic_DNA"/>
</dbReference>
<evidence type="ECO:0000313" key="4">
    <source>
        <dbReference type="EMBL" id="MCD7457286.1"/>
    </source>
</evidence>
<dbReference type="Proteomes" id="UP000823775">
    <property type="component" value="Unassembled WGS sequence"/>
</dbReference>
<keyword evidence="2" id="KW-0804">Transcription</keyword>
<accession>A0ABS8SEG3</accession>
<protein>
    <submittedName>
        <fullName evidence="4">Scarecrow-like protein 9</fullName>
    </submittedName>
</protein>
<proteinExistence type="inferred from homology"/>
<evidence type="ECO:0000256" key="1">
    <source>
        <dbReference type="ARBA" id="ARBA00023015"/>
    </source>
</evidence>
<comment type="caution">
    <text evidence="3">Lacks conserved residue(s) required for the propagation of feature annotation.</text>
</comment>
<comment type="caution">
    <text evidence="4">The sequence shown here is derived from an EMBL/GenBank/DDBJ whole genome shotgun (WGS) entry which is preliminary data.</text>
</comment>
<comment type="similarity">
    <text evidence="3">Belongs to the GRAS family.</text>
</comment>
<keyword evidence="1" id="KW-0805">Transcription regulation</keyword>
<dbReference type="Pfam" id="PF03514">
    <property type="entry name" value="GRAS"/>
    <property type="match status" value="1"/>
</dbReference>
<evidence type="ECO:0000256" key="3">
    <source>
        <dbReference type="PROSITE-ProRule" id="PRU01191"/>
    </source>
</evidence>
<dbReference type="PANTHER" id="PTHR31636">
    <property type="entry name" value="OSJNBA0084A10.13 PROTEIN-RELATED"/>
    <property type="match status" value="1"/>
</dbReference>
<evidence type="ECO:0000313" key="5">
    <source>
        <dbReference type="Proteomes" id="UP000823775"/>
    </source>
</evidence>